<keyword evidence="2 5" id="KW-0863">Zinc-finger</keyword>
<keyword evidence="8" id="KW-1185">Reference proteome</keyword>
<dbReference type="OrthoDB" id="410307at2759"/>
<keyword evidence="4" id="KW-0238">DNA-binding</keyword>
<dbReference type="PANTHER" id="PTHR14493">
    <property type="entry name" value="UNKEMPT FAMILY MEMBER"/>
    <property type="match status" value="1"/>
</dbReference>
<dbReference type="AlphaFoldDB" id="I0YLV7"/>
<sequence length="127" mass="14409">MQGAHVPDVIPLQGNLLDAEFRTDDFRINYFKVTECSNIEPHDWTLCAFAHVGEKARRRGTAAFKYVATACPDFRKGTCKRGDQCPFAHGVFESWLHPGRYRTQLCKDGLECDRPVCFFAHSIKASL</sequence>
<keyword evidence="1 5" id="KW-0479">Metal-binding</keyword>
<dbReference type="GO" id="GO:0008270">
    <property type="term" value="F:zinc ion binding"/>
    <property type="evidence" value="ECO:0007669"/>
    <property type="project" value="UniProtKB-KW"/>
</dbReference>
<name>I0YLV7_COCSC</name>
<organism evidence="7 8">
    <name type="scientific">Coccomyxa subellipsoidea (strain C-169)</name>
    <name type="common">Green microalga</name>
    <dbReference type="NCBI Taxonomy" id="574566"/>
    <lineage>
        <taxon>Eukaryota</taxon>
        <taxon>Viridiplantae</taxon>
        <taxon>Chlorophyta</taxon>
        <taxon>core chlorophytes</taxon>
        <taxon>Trebouxiophyceae</taxon>
        <taxon>Trebouxiophyceae incertae sedis</taxon>
        <taxon>Coccomyxaceae</taxon>
        <taxon>Coccomyxa</taxon>
        <taxon>Coccomyxa subellipsoidea</taxon>
    </lineage>
</organism>
<dbReference type="Gene3D" id="3.30.1370.210">
    <property type="match status" value="1"/>
</dbReference>
<reference evidence="7 8" key="1">
    <citation type="journal article" date="2012" name="Genome Biol.">
        <title>The genome of the polar eukaryotic microalga coccomyxa subellipsoidea reveals traits of cold adaptation.</title>
        <authorList>
            <person name="Blanc G."/>
            <person name="Agarkova I."/>
            <person name="Grimwood J."/>
            <person name="Kuo A."/>
            <person name="Brueggeman A."/>
            <person name="Dunigan D."/>
            <person name="Gurnon J."/>
            <person name="Ladunga I."/>
            <person name="Lindquist E."/>
            <person name="Lucas S."/>
            <person name="Pangilinan J."/>
            <person name="Proschold T."/>
            <person name="Salamov A."/>
            <person name="Schmutz J."/>
            <person name="Weeks D."/>
            <person name="Yamada T."/>
            <person name="Claverie J.M."/>
            <person name="Grigoriev I."/>
            <person name="Van Etten J."/>
            <person name="Lomsadze A."/>
            <person name="Borodovsky M."/>
        </authorList>
    </citation>
    <scope>NUCLEOTIDE SEQUENCE [LARGE SCALE GENOMIC DNA]</scope>
    <source>
        <strain evidence="7 8">C-169</strain>
    </source>
</reference>
<evidence type="ECO:0000256" key="4">
    <source>
        <dbReference type="ARBA" id="ARBA00023125"/>
    </source>
</evidence>
<dbReference type="GO" id="GO:0003677">
    <property type="term" value="F:DNA binding"/>
    <property type="evidence" value="ECO:0007669"/>
    <property type="project" value="UniProtKB-KW"/>
</dbReference>
<accession>I0YLV7</accession>
<dbReference type="SUPFAM" id="SSF90229">
    <property type="entry name" value="CCCH zinc finger"/>
    <property type="match status" value="1"/>
</dbReference>
<evidence type="ECO:0000313" key="8">
    <source>
        <dbReference type="Proteomes" id="UP000007264"/>
    </source>
</evidence>
<evidence type="ECO:0000313" key="7">
    <source>
        <dbReference type="EMBL" id="EIE19376.1"/>
    </source>
</evidence>
<dbReference type="SMART" id="SM00356">
    <property type="entry name" value="ZnF_C3H1"/>
    <property type="match status" value="2"/>
</dbReference>
<dbReference type="Pfam" id="PF25512">
    <property type="entry name" value="zf-CCCH_AtC3H23"/>
    <property type="match status" value="1"/>
</dbReference>
<feature type="zinc finger region" description="C3H1-type" evidence="5">
    <location>
        <begin position="65"/>
        <end position="92"/>
    </location>
</feature>
<keyword evidence="3 5" id="KW-0862">Zinc</keyword>
<dbReference type="PANTHER" id="PTHR14493:SF50">
    <property type="entry name" value="RING FINGER PROTEIN UNKEMPT"/>
    <property type="match status" value="1"/>
</dbReference>
<dbReference type="GeneID" id="17037316"/>
<evidence type="ECO:0000256" key="5">
    <source>
        <dbReference type="PROSITE-ProRule" id="PRU00723"/>
    </source>
</evidence>
<dbReference type="InterPro" id="IPR036855">
    <property type="entry name" value="Znf_CCCH_sf"/>
</dbReference>
<evidence type="ECO:0000259" key="6">
    <source>
        <dbReference type="PROSITE" id="PS50103"/>
    </source>
</evidence>
<dbReference type="RefSeq" id="XP_005643920.1">
    <property type="nucleotide sequence ID" value="XM_005643863.1"/>
</dbReference>
<dbReference type="InterPro" id="IPR045234">
    <property type="entry name" value="Unkempt-like"/>
</dbReference>
<feature type="domain" description="C3H1-type" evidence="6">
    <location>
        <begin position="65"/>
        <end position="92"/>
    </location>
</feature>
<comment type="caution">
    <text evidence="7">The sequence shown here is derived from an EMBL/GenBank/DDBJ whole genome shotgun (WGS) entry which is preliminary data.</text>
</comment>
<dbReference type="Proteomes" id="UP000007264">
    <property type="component" value="Unassembled WGS sequence"/>
</dbReference>
<evidence type="ECO:0000256" key="2">
    <source>
        <dbReference type="ARBA" id="ARBA00022771"/>
    </source>
</evidence>
<dbReference type="PROSITE" id="PS50103">
    <property type="entry name" value="ZF_C3H1"/>
    <property type="match status" value="1"/>
</dbReference>
<dbReference type="InterPro" id="IPR057444">
    <property type="entry name" value="Znf-CCCH_AtC3H23-like"/>
</dbReference>
<evidence type="ECO:0000256" key="1">
    <source>
        <dbReference type="ARBA" id="ARBA00022723"/>
    </source>
</evidence>
<proteinExistence type="predicted"/>
<protein>
    <recommendedName>
        <fullName evidence="6">C3H1-type domain-containing protein</fullName>
    </recommendedName>
</protein>
<dbReference type="Pfam" id="PF00642">
    <property type="entry name" value="zf-CCCH"/>
    <property type="match status" value="1"/>
</dbReference>
<gene>
    <name evidence="7" type="ORF">COCSUDRAFT_19782</name>
</gene>
<dbReference type="KEGG" id="csl:COCSUDRAFT_19782"/>
<dbReference type="InterPro" id="IPR000571">
    <property type="entry name" value="Znf_CCCH"/>
</dbReference>
<evidence type="ECO:0000256" key="3">
    <source>
        <dbReference type="ARBA" id="ARBA00022833"/>
    </source>
</evidence>
<dbReference type="eggNOG" id="KOG1595">
    <property type="taxonomic scope" value="Eukaryota"/>
</dbReference>
<dbReference type="EMBL" id="AGSI01000019">
    <property type="protein sequence ID" value="EIE19376.1"/>
    <property type="molecule type" value="Genomic_DNA"/>
</dbReference>